<evidence type="ECO:0008006" key="4">
    <source>
        <dbReference type="Google" id="ProtNLM"/>
    </source>
</evidence>
<keyword evidence="1" id="KW-0472">Membrane</keyword>
<proteinExistence type="predicted"/>
<feature type="transmembrane region" description="Helical" evidence="1">
    <location>
        <begin position="303"/>
        <end position="323"/>
    </location>
</feature>
<protein>
    <recommendedName>
        <fullName evidence="4">Glycosyltransferase RgtA/B/C/D-like domain-containing protein</fullName>
    </recommendedName>
</protein>
<feature type="transmembrane region" description="Helical" evidence="1">
    <location>
        <begin position="330"/>
        <end position="347"/>
    </location>
</feature>
<dbReference type="AlphaFoldDB" id="A0A849SPI6"/>
<comment type="caution">
    <text evidence="2">The sequence shown here is derived from an EMBL/GenBank/DDBJ whole genome shotgun (WGS) entry which is preliminary data.</text>
</comment>
<feature type="transmembrane region" description="Helical" evidence="1">
    <location>
        <begin position="125"/>
        <end position="146"/>
    </location>
</feature>
<accession>A0A849SPI6</accession>
<keyword evidence="1" id="KW-0812">Transmembrane</keyword>
<dbReference type="Proteomes" id="UP000580839">
    <property type="component" value="Unassembled WGS sequence"/>
</dbReference>
<dbReference type="EMBL" id="JABFRW010000147">
    <property type="protein sequence ID" value="NOT34807.1"/>
    <property type="molecule type" value="Genomic_DNA"/>
</dbReference>
<feature type="transmembrane region" description="Helical" evidence="1">
    <location>
        <begin position="261"/>
        <end position="283"/>
    </location>
</feature>
<keyword evidence="1" id="KW-1133">Transmembrane helix</keyword>
<organism evidence="2 3">
    <name type="scientific">Eiseniibacteriota bacterium</name>
    <dbReference type="NCBI Taxonomy" id="2212470"/>
    <lineage>
        <taxon>Bacteria</taxon>
        <taxon>Candidatus Eiseniibacteriota</taxon>
    </lineage>
</organism>
<feature type="transmembrane region" description="Helical" evidence="1">
    <location>
        <begin position="152"/>
        <end position="168"/>
    </location>
</feature>
<name>A0A849SPI6_UNCEI</name>
<gene>
    <name evidence="2" type="ORF">HOP12_11635</name>
</gene>
<feature type="transmembrane region" description="Helical" evidence="1">
    <location>
        <begin position="97"/>
        <end position="118"/>
    </location>
</feature>
<feature type="transmembrane region" description="Helical" evidence="1">
    <location>
        <begin position="180"/>
        <end position="209"/>
    </location>
</feature>
<feature type="transmembrane region" description="Helical" evidence="1">
    <location>
        <begin position="229"/>
        <end position="249"/>
    </location>
</feature>
<feature type="transmembrane region" description="Helical" evidence="1">
    <location>
        <begin position="21"/>
        <end position="42"/>
    </location>
</feature>
<evidence type="ECO:0000256" key="1">
    <source>
        <dbReference type="SAM" id="Phobius"/>
    </source>
</evidence>
<feature type="transmembrane region" description="Helical" evidence="1">
    <location>
        <begin position="382"/>
        <end position="400"/>
    </location>
</feature>
<evidence type="ECO:0000313" key="2">
    <source>
        <dbReference type="EMBL" id="NOT34807.1"/>
    </source>
</evidence>
<reference evidence="2 3" key="1">
    <citation type="submission" date="2020-04" db="EMBL/GenBank/DDBJ databases">
        <title>Metagenomic profiling of ammonia- and methane-oxidizing microorganisms in a Dutch drinking water treatment plant.</title>
        <authorList>
            <person name="Poghosyan L."/>
            <person name="Leucker S."/>
        </authorList>
    </citation>
    <scope>NUCLEOTIDE SEQUENCE [LARGE SCALE GENOMIC DNA]</scope>
    <source>
        <strain evidence="2">S-RSF-IL-03</strain>
    </source>
</reference>
<sequence>MNLRDDRDPSVRSASSSTPTPLAPLHLALAVLVLGAMAFVLYRAGLHGGWYGDDLMYLRPPGSGSPWLAANAQTGWYRPLEAAWLAFARSHWDTATWPIHAMAIASHALFAGLAGLALARLGASLTAAAIGAIVVLASQAAAMAVLGNDTLSQLWCALFGSAATLAAWEARGPRRRSFTVLAVSLFALALLSKEAALGFLPVLALVAGWPARSHDTSPATHSFAPPGGWLRWAVFVGLLVGVTAAFLLIRNQVGGLSLAGSRYRPALGLSTLTHVAQLLAAAITPTSSVRTYLAWSSHDRAGLAFAVGAGLVWLAFLSMSMIAGRFRARAAGVALAMLVALGPYALLSHVSELYAYVLLGFLGVIAGLAFESASRAGAAPRLGATLLVAGWLALQLPAVAEKIAFAVRNGAQVAPLEAAARPHLVLAPRDAGVWLVDDDDRSPRYSVFLMPGLGPLNFGEAWLEREVGREDLRVRVVEGRFEDVVARHPQDVVLRWNGREFERALP</sequence>
<feature type="transmembrane region" description="Helical" evidence="1">
    <location>
        <begin position="353"/>
        <end position="370"/>
    </location>
</feature>
<evidence type="ECO:0000313" key="3">
    <source>
        <dbReference type="Proteomes" id="UP000580839"/>
    </source>
</evidence>